<feature type="region of interest" description="Disordered" evidence="7">
    <location>
        <begin position="225"/>
        <end position="246"/>
    </location>
</feature>
<proteinExistence type="predicted"/>
<feature type="domain" description="CFAP65-like ninth Ig-like" evidence="11">
    <location>
        <begin position="1050"/>
        <end position="1224"/>
    </location>
</feature>
<feature type="domain" description="CFAP65 eight Ig-like" evidence="12">
    <location>
        <begin position="917"/>
        <end position="1022"/>
    </location>
</feature>
<gene>
    <name evidence="14" type="ORF">H257_17032</name>
</gene>
<feature type="compositionally biased region" description="Low complexity" evidence="7">
    <location>
        <begin position="1504"/>
        <end position="1577"/>
    </location>
</feature>
<feature type="domain" description="CFAP65 fourth Ig-like" evidence="10">
    <location>
        <begin position="385"/>
        <end position="477"/>
    </location>
</feature>
<dbReference type="RefSeq" id="XP_009843973.1">
    <property type="nucleotide sequence ID" value="XM_009845671.1"/>
</dbReference>
<feature type="region of interest" description="Disordered" evidence="7">
    <location>
        <begin position="1504"/>
        <end position="1623"/>
    </location>
</feature>
<protein>
    <recommendedName>
        <fullName evidence="15">MSP domain-containing protein</fullName>
    </recommendedName>
</protein>
<feature type="compositionally biased region" description="Polar residues" evidence="7">
    <location>
        <begin position="225"/>
        <end position="235"/>
    </location>
</feature>
<evidence type="ECO:0000256" key="6">
    <source>
        <dbReference type="ARBA" id="ARBA00023273"/>
    </source>
</evidence>
<evidence type="ECO:0000259" key="8">
    <source>
        <dbReference type="Pfam" id="PF22544"/>
    </source>
</evidence>
<evidence type="ECO:0000256" key="3">
    <source>
        <dbReference type="ARBA" id="ARBA00022490"/>
    </source>
</evidence>
<comment type="subcellular location">
    <subcellularLocation>
        <location evidence="1">Cell projection</location>
        <location evidence="1">Cilium</location>
        <location evidence="1">Flagellum</location>
    </subcellularLocation>
    <subcellularLocation>
        <location evidence="2">Cytoplasm</location>
    </subcellularLocation>
</comment>
<keyword evidence="6" id="KW-0966">Cell projection</keyword>
<evidence type="ECO:0000259" key="13">
    <source>
        <dbReference type="Pfam" id="PF25249"/>
    </source>
</evidence>
<evidence type="ECO:0000259" key="9">
    <source>
        <dbReference type="Pfam" id="PF24291"/>
    </source>
</evidence>
<feature type="compositionally biased region" description="Polar residues" evidence="7">
    <location>
        <begin position="1587"/>
        <end position="1600"/>
    </location>
</feature>
<reference evidence="14" key="1">
    <citation type="submission" date="2013-12" db="EMBL/GenBank/DDBJ databases">
        <title>The Genome Sequence of Aphanomyces astaci APO3.</title>
        <authorList>
            <consortium name="The Broad Institute Genomics Platform"/>
            <person name="Russ C."/>
            <person name="Tyler B."/>
            <person name="van West P."/>
            <person name="Dieguez-Uribeondo J."/>
            <person name="Young S.K."/>
            <person name="Zeng Q."/>
            <person name="Gargeya S."/>
            <person name="Fitzgerald M."/>
            <person name="Abouelleil A."/>
            <person name="Alvarado L."/>
            <person name="Chapman S.B."/>
            <person name="Gainer-Dewar J."/>
            <person name="Goldberg J."/>
            <person name="Griggs A."/>
            <person name="Gujja S."/>
            <person name="Hansen M."/>
            <person name="Howarth C."/>
            <person name="Imamovic A."/>
            <person name="Ireland A."/>
            <person name="Larimer J."/>
            <person name="McCowan C."/>
            <person name="Murphy C."/>
            <person name="Pearson M."/>
            <person name="Poon T.W."/>
            <person name="Priest M."/>
            <person name="Roberts A."/>
            <person name="Saif S."/>
            <person name="Shea T."/>
            <person name="Sykes S."/>
            <person name="Wortman J."/>
            <person name="Nusbaum C."/>
            <person name="Birren B."/>
        </authorList>
    </citation>
    <scope>NUCLEOTIDE SEQUENCE [LARGE SCALE GENOMIC DNA]</scope>
    <source>
        <strain evidence="14">APO3</strain>
    </source>
</reference>
<evidence type="ECO:0000256" key="4">
    <source>
        <dbReference type="ARBA" id="ARBA00022846"/>
    </source>
</evidence>
<evidence type="ECO:0000259" key="10">
    <source>
        <dbReference type="Pfam" id="PF24507"/>
    </source>
</evidence>
<dbReference type="InterPro" id="IPR058536">
    <property type="entry name" value="Ig_CFAP65_4th"/>
</dbReference>
<dbReference type="Pfam" id="PF24291">
    <property type="entry name" value="Ig_CFAP65"/>
    <property type="match status" value="1"/>
</dbReference>
<dbReference type="VEuPathDB" id="FungiDB:H257_17032"/>
<name>W4FGI1_APHAT</name>
<sequence length="1797" mass="197906">MATAATDDDASCPVLNRVEQQRNFGIDCGDEILFAAGAWAPGGEHTKKLHVKNVSNRTLKLKYDLPRTKYFSMEFPVLITLSPGTSRVLDIAFRPVQYEEYDDFIRVLVHIIDGGVKATSGSFRLPVKARISMLHTVIPSAGIDFGFCPTADTTEFKFPLHSTGQIDATFHWTLPDAGEHGRPFSIKPASGEIRAGQTLEMTATFSPQTASVYVVTASFVAQEQTKNDGTTTTSSNHHHRQQRQEHSMKISGIGKYAYFAASETDLEFGELIVGGGSSLKHPTDKEFILRNRSLVRASFQIVPVETDHEPVFFFSPLRGVIPPEASVPITVKYTPLSPGTFTCDTFRIQTPGGHHVTVSCRGKAIGPRVSLWKKNLASNLIKANSLNFKDVQVGIMSTRVLVLKNESNVAARFNFMAAPCGVFGIDKVAGVVPPLLDMSITLTFCPENAGNFYRRLFILVQNQSTIYVDILGTGYDNEVRPSPFQQAHVDAYRLRCQHHWGHLSPDGLETLLEEKGDAYFLQGALAKQQMGGDDPKLLTRSGESVLSDVRICDEFFHVATHRSNAIVVSESLLEFFFGSPRATKSLVVTNYTQGKVTCLWRVSETNAFETPTFRIWPTICDIAPGASASFTVSFTPTRGNAYYFAELESHVFFKSNRTFRLVNPQTLTPPWCVVVHASGHSFPTPNSQFLSKVTFETAKPDLCPFPPAYVGDSVYETVSLVNASDTPALFSVVQDPCRVFWVHPPMGRIPPNGFHLVQIRFTPTHPRRYVHRLVTIVNFVTHVTLELTGTGARPQLVCVDNLHTRSPVDTVYIKPTATGLASTRLFYLHNTSRVPLVFRWQVPQALHSTFHLSPLVYRLNGNETAAITCIFSPSQLKQYNQRISVHVKSILNEKPAVSGYPMSQDTSVKLVGVGTSGAISFDPPSIQLPTVLVNSRMAISFHILNSSDCDLIYHLHVIRRRDVAASQSTTNEQGDDLTCQFISFSKPSGTLGARSQQSVELTFQANVAGIFAYKISCAVSSAPVEPSLHAAAAADGTCFHMDVDASASFPSLVIEDLRVLRTPTSTAWTQFQVPALNAFLAAPLTQHEVDFNAESSPDMTTLSSFHMQFTPATEGTPSQVAYVQLRNPGSLVVAYRIYYPSETDVELERWADRGEPTANELRQNIIVDSKLFTISPRSGVLQPHETLVLSLSYSYESLQYDGIHDLSVVLNVSQGKKLTLILHGRTLPVSSPLLFLPSDVCVLHPVQVGQSMRSTYPLAKPCTQQIPVFNCGDQPLQVDIDDSSWSVLNARQFNFPILECRTSRVVVPAHATAFIDVDFCPLQDITYSSELRLYATALHSENTYEQSTTISVVARGYTAPLTFPHMHLSATTGGPPSTSQLLAHSSSSSAALLSHDRVDFGLVCVHTDNVQLVTLTNTSCTATVGFTWDQGHPLVVSKKVLCMPSQGQLLPLQHVLIRIVVRPHIDLMVIDHDIACWIRVLSEGRGGDDDVSAPTRMTNQFNTTLQSLTTTPSTTFEYPSPSTHGNGASTTTTTSGVTRPSVITRSTVSSRSHTNRTSNTTSSPTTTSTPTTTTLSVKHQPDAKRGANSSNNRAPSTSGSQKHKGWRLPFHRSEVPPTTPIPPPDPVYLHIFAYVVPVEFYRQQIPPETYRRSPLPLPTNDVSYADSIATLRQKWGYHDPKMAKQSRTVLEAVLSYLVTEVLNSGAVTEAMAELPLEPPTPVFVQFNSTKRAAKASRLCDDVKRLTATVLENTMFNLIQEIACGEFDLTCLPKQLVFHTPDHDDDNDTVETIQEDRE</sequence>
<dbReference type="InterPro" id="IPR057467">
    <property type="entry name" value="Ig_CFAP65_8th"/>
</dbReference>
<feature type="compositionally biased region" description="Basic residues" evidence="7">
    <location>
        <begin position="1601"/>
        <end position="1610"/>
    </location>
</feature>
<dbReference type="STRING" id="112090.W4FGI1"/>
<accession>W4FGI1</accession>
<evidence type="ECO:0000256" key="1">
    <source>
        <dbReference type="ARBA" id="ARBA00004230"/>
    </source>
</evidence>
<dbReference type="PANTHER" id="PTHR46127:SF1">
    <property type="entry name" value="CILIA- AND FLAGELLA-ASSOCIATED PROTEIN 65"/>
    <property type="match status" value="1"/>
</dbReference>
<feature type="domain" description="CFAP65 tenth Ig-like" evidence="9">
    <location>
        <begin position="1238"/>
        <end position="1357"/>
    </location>
</feature>
<dbReference type="InterPro" id="IPR008962">
    <property type="entry name" value="PapD-like_sf"/>
</dbReference>
<feature type="domain" description="CFAP65 seventh Ig-like" evidence="13">
    <location>
        <begin position="808"/>
        <end position="896"/>
    </location>
</feature>
<dbReference type="InterPro" id="IPR013783">
    <property type="entry name" value="Ig-like_fold"/>
</dbReference>
<evidence type="ECO:0000256" key="7">
    <source>
        <dbReference type="SAM" id="MobiDB-lite"/>
    </source>
</evidence>
<dbReference type="EMBL" id="KI913209">
    <property type="protein sequence ID" value="ETV66602.1"/>
    <property type="molecule type" value="Genomic_DNA"/>
</dbReference>
<dbReference type="Pfam" id="PF24816">
    <property type="entry name" value="Ig_CFAP65__9th"/>
    <property type="match status" value="1"/>
</dbReference>
<dbReference type="InterPro" id="IPR056344">
    <property type="entry name" value="Ig_CFAP65-like_9th"/>
</dbReference>
<dbReference type="OrthoDB" id="415597at2759"/>
<dbReference type="GO" id="GO:0031514">
    <property type="term" value="C:motile cilium"/>
    <property type="evidence" value="ECO:0007669"/>
    <property type="project" value="UniProtKB-SubCell"/>
</dbReference>
<organism evidence="14">
    <name type="scientific">Aphanomyces astaci</name>
    <name type="common">Crayfish plague agent</name>
    <dbReference type="NCBI Taxonomy" id="112090"/>
    <lineage>
        <taxon>Eukaryota</taxon>
        <taxon>Sar</taxon>
        <taxon>Stramenopiles</taxon>
        <taxon>Oomycota</taxon>
        <taxon>Saprolegniomycetes</taxon>
        <taxon>Saprolegniales</taxon>
        <taxon>Verrucalvaceae</taxon>
        <taxon>Aphanomyces</taxon>
    </lineage>
</organism>
<dbReference type="Pfam" id="PF22544">
    <property type="entry name" value="HYDIN_VesB_CFA65-like_Ig"/>
    <property type="match status" value="1"/>
</dbReference>
<dbReference type="InterPro" id="IPR056305">
    <property type="entry name" value="Ig_CFAP65_10th"/>
</dbReference>
<feature type="domain" description="CFAP65 fourth Ig-like" evidence="10">
    <location>
        <begin position="709"/>
        <end position="791"/>
    </location>
</feature>
<dbReference type="GO" id="GO:0005737">
    <property type="term" value="C:cytoplasm"/>
    <property type="evidence" value="ECO:0007669"/>
    <property type="project" value="UniProtKB-SubCell"/>
</dbReference>
<evidence type="ECO:0000313" key="14">
    <source>
        <dbReference type="EMBL" id="ETV66602.1"/>
    </source>
</evidence>
<evidence type="ECO:0000259" key="11">
    <source>
        <dbReference type="Pfam" id="PF24816"/>
    </source>
</evidence>
<dbReference type="InterPro" id="IPR053879">
    <property type="entry name" value="HYDIN_VesB_CFA65-like_Ig"/>
</dbReference>
<keyword evidence="3" id="KW-0963">Cytoplasm</keyword>
<dbReference type="PANTHER" id="PTHR46127">
    <property type="entry name" value="CILIA- AND FLAGELLA-ASSOCIATED PROTEIN 65"/>
    <property type="match status" value="1"/>
</dbReference>
<dbReference type="Pfam" id="PF25249">
    <property type="entry name" value="Ig_CFAP65_7th"/>
    <property type="match status" value="1"/>
</dbReference>
<dbReference type="GeneID" id="20819028"/>
<keyword evidence="5" id="KW-0969">Cilium</keyword>
<dbReference type="Gene3D" id="2.60.40.10">
    <property type="entry name" value="Immunoglobulins"/>
    <property type="match status" value="7"/>
</dbReference>
<dbReference type="InterPro" id="IPR057470">
    <property type="entry name" value="Ig_CFAP65_7th"/>
</dbReference>
<evidence type="ECO:0008006" key="15">
    <source>
        <dbReference type="Google" id="ProtNLM"/>
    </source>
</evidence>
<feature type="domain" description="HYDIN/VesB/CFA65-like Ig-like" evidence="8">
    <location>
        <begin position="143"/>
        <end position="220"/>
    </location>
</feature>
<evidence type="ECO:0000259" key="12">
    <source>
        <dbReference type="Pfam" id="PF25248"/>
    </source>
</evidence>
<evidence type="ECO:0000256" key="5">
    <source>
        <dbReference type="ARBA" id="ARBA00023069"/>
    </source>
</evidence>
<dbReference type="Pfam" id="PF24507">
    <property type="entry name" value="Ig_CFAP65_4th"/>
    <property type="match status" value="2"/>
</dbReference>
<keyword evidence="4" id="KW-0282">Flagellum</keyword>
<dbReference type="Pfam" id="PF25248">
    <property type="entry name" value="Ig_CFAP65_8th"/>
    <property type="match status" value="1"/>
</dbReference>
<dbReference type="InterPro" id="IPR052614">
    <property type="entry name" value="CFAP65"/>
</dbReference>
<evidence type="ECO:0000256" key="2">
    <source>
        <dbReference type="ARBA" id="ARBA00004496"/>
    </source>
</evidence>
<dbReference type="SUPFAM" id="SSF49354">
    <property type="entry name" value="PapD-like"/>
    <property type="match status" value="1"/>
</dbReference>